<dbReference type="CDD" id="cd00383">
    <property type="entry name" value="trans_reg_C"/>
    <property type="match status" value="1"/>
</dbReference>
<evidence type="ECO:0000313" key="10">
    <source>
        <dbReference type="EMBL" id="CAA6819038.1"/>
    </source>
</evidence>
<accession>A0A6S6TRY9</accession>
<sequence>MQTNFKDLTILYVEDDDIIRKNAQMYLNKICKKVWLAKDGLEALELYEDYSPDIIISDIKMPRLSGLDMASKIRKTDKSTPIILATAFTDTTYLLQAVELQLIKYLVKPITSTKLLEALKLANEHLKQDTLSLIQLNENTVYDTLNKTLIIDNEVIKLTKNELLLLDILAKHTTRAVTYNEIENYIWLDGFMSMDTLRSLMRSLRKKLRNIMIENVSGVGYRLKI</sequence>
<dbReference type="GO" id="GO:0000156">
    <property type="term" value="F:phosphorelay response regulator activity"/>
    <property type="evidence" value="ECO:0007669"/>
    <property type="project" value="TreeGrafter"/>
</dbReference>
<evidence type="ECO:0000256" key="2">
    <source>
        <dbReference type="ARBA" id="ARBA00023012"/>
    </source>
</evidence>
<dbReference type="SUPFAM" id="SSF52172">
    <property type="entry name" value="CheY-like"/>
    <property type="match status" value="1"/>
</dbReference>
<dbReference type="InterPro" id="IPR001867">
    <property type="entry name" value="OmpR/PhoB-type_DNA-bd"/>
</dbReference>
<keyword evidence="3" id="KW-0805">Transcription regulation</keyword>
<dbReference type="InterPro" id="IPR039420">
    <property type="entry name" value="WalR-like"/>
</dbReference>
<name>A0A6S6TRY9_9BACT</name>
<dbReference type="SMART" id="SM00862">
    <property type="entry name" value="Trans_reg_C"/>
    <property type="match status" value="1"/>
</dbReference>
<keyword evidence="2" id="KW-0902">Two-component regulatory system</keyword>
<dbReference type="PROSITE" id="PS50110">
    <property type="entry name" value="RESPONSE_REGULATORY"/>
    <property type="match status" value="1"/>
</dbReference>
<evidence type="ECO:0000256" key="4">
    <source>
        <dbReference type="ARBA" id="ARBA00023125"/>
    </source>
</evidence>
<dbReference type="InterPro" id="IPR011006">
    <property type="entry name" value="CheY-like_superfamily"/>
</dbReference>
<dbReference type="InterPro" id="IPR001789">
    <property type="entry name" value="Sig_transdc_resp-reg_receiver"/>
</dbReference>
<dbReference type="EMBL" id="CACVAS010000107">
    <property type="protein sequence ID" value="CAA6819038.1"/>
    <property type="molecule type" value="Genomic_DNA"/>
</dbReference>
<keyword evidence="1 6" id="KW-0597">Phosphoprotein</keyword>
<dbReference type="PROSITE" id="PS51755">
    <property type="entry name" value="OMPR_PHOB"/>
    <property type="match status" value="1"/>
</dbReference>
<evidence type="ECO:0000256" key="1">
    <source>
        <dbReference type="ARBA" id="ARBA00022553"/>
    </source>
</evidence>
<dbReference type="GO" id="GO:0032993">
    <property type="term" value="C:protein-DNA complex"/>
    <property type="evidence" value="ECO:0007669"/>
    <property type="project" value="TreeGrafter"/>
</dbReference>
<dbReference type="InterPro" id="IPR036388">
    <property type="entry name" value="WH-like_DNA-bd_sf"/>
</dbReference>
<gene>
    <name evidence="10" type="ORF">HELGO_WM487</name>
</gene>
<evidence type="ECO:0000256" key="5">
    <source>
        <dbReference type="ARBA" id="ARBA00023163"/>
    </source>
</evidence>
<evidence type="ECO:0000256" key="6">
    <source>
        <dbReference type="PROSITE-ProRule" id="PRU00169"/>
    </source>
</evidence>
<dbReference type="GO" id="GO:0000976">
    <property type="term" value="F:transcription cis-regulatory region binding"/>
    <property type="evidence" value="ECO:0007669"/>
    <property type="project" value="TreeGrafter"/>
</dbReference>
<dbReference type="GO" id="GO:0006355">
    <property type="term" value="P:regulation of DNA-templated transcription"/>
    <property type="evidence" value="ECO:0007669"/>
    <property type="project" value="InterPro"/>
</dbReference>
<feature type="modified residue" description="4-aspartylphosphate" evidence="6">
    <location>
        <position position="58"/>
    </location>
</feature>
<dbReference type="CDD" id="cd17536">
    <property type="entry name" value="REC_YesN-like"/>
    <property type="match status" value="1"/>
</dbReference>
<organism evidence="10">
    <name type="scientific">uncultured Sulfurovum sp</name>
    <dbReference type="NCBI Taxonomy" id="269237"/>
    <lineage>
        <taxon>Bacteria</taxon>
        <taxon>Pseudomonadati</taxon>
        <taxon>Campylobacterota</taxon>
        <taxon>Epsilonproteobacteria</taxon>
        <taxon>Campylobacterales</taxon>
        <taxon>Sulfurovaceae</taxon>
        <taxon>Sulfurovum</taxon>
        <taxon>environmental samples</taxon>
    </lineage>
</organism>
<dbReference type="GO" id="GO:0005829">
    <property type="term" value="C:cytosol"/>
    <property type="evidence" value="ECO:0007669"/>
    <property type="project" value="TreeGrafter"/>
</dbReference>
<feature type="DNA-binding region" description="OmpR/PhoB-type" evidence="7">
    <location>
        <begin position="131"/>
        <end position="225"/>
    </location>
</feature>
<feature type="domain" description="OmpR/PhoB-type" evidence="9">
    <location>
        <begin position="131"/>
        <end position="225"/>
    </location>
</feature>
<feature type="domain" description="Response regulatory" evidence="8">
    <location>
        <begin position="9"/>
        <end position="123"/>
    </location>
</feature>
<protein>
    <submittedName>
        <fullName evidence="10">DNA-binding response regulator</fullName>
    </submittedName>
</protein>
<evidence type="ECO:0000256" key="7">
    <source>
        <dbReference type="PROSITE-ProRule" id="PRU01091"/>
    </source>
</evidence>
<dbReference type="AlphaFoldDB" id="A0A6S6TRY9"/>
<reference evidence="10" key="1">
    <citation type="submission" date="2020-01" db="EMBL/GenBank/DDBJ databases">
        <authorList>
            <person name="Meier V. D."/>
            <person name="Meier V D."/>
        </authorList>
    </citation>
    <scope>NUCLEOTIDE SEQUENCE</scope>
    <source>
        <strain evidence="10">HLG_WM_MAG_01</strain>
    </source>
</reference>
<dbReference type="Gene3D" id="3.40.50.2300">
    <property type="match status" value="1"/>
</dbReference>
<evidence type="ECO:0000259" key="9">
    <source>
        <dbReference type="PROSITE" id="PS51755"/>
    </source>
</evidence>
<proteinExistence type="predicted"/>
<dbReference type="Pfam" id="PF00072">
    <property type="entry name" value="Response_reg"/>
    <property type="match status" value="1"/>
</dbReference>
<keyword evidence="5" id="KW-0804">Transcription</keyword>
<dbReference type="Pfam" id="PF00486">
    <property type="entry name" value="Trans_reg_C"/>
    <property type="match status" value="1"/>
</dbReference>
<dbReference type="PANTHER" id="PTHR48111">
    <property type="entry name" value="REGULATOR OF RPOS"/>
    <property type="match status" value="1"/>
</dbReference>
<evidence type="ECO:0000256" key="3">
    <source>
        <dbReference type="ARBA" id="ARBA00023015"/>
    </source>
</evidence>
<keyword evidence="4 7" id="KW-0238">DNA-binding</keyword>
<dbReference type="PANTHER" id="PTHR48111:SF1">
    <property type="entry name" value="TWO-COMPONENT RESPONSE REGULATOR ORR33"/>
    <property type="match status" value="1"/>
</dbReference>
<dbReference type="Gene3D" id="1.10.10.10">
    <property type="entry name" value="Winged helix-like DNA-binding domain superfamily/Winged helix DNA-binding domain"/>
    <property type="match status" value="1"/>
</dbReference>
<dbReference type="SMART" id="SM00448">
    <property type="entry name" value="REC"/>
    <property type="match status" value="1"/>
</dbReference>
<evidence type="ECO:0000259" key="8">
    <source>
        <dbReference type="PROSITE" id="PS50110"/>
    </source>
</evidence>